<dbReference type="Pfam" id="PF00514">
    <property type="entry name" value="Arm"/>
    <property type="match status" value="1"/>
</dbReference>
<dbReference type="PROSITE" id="PS50176">
    <property type="entry name" value="ARM_REPEAT"/>
    <property type="match status" value="1"/>
</dbReference>
<dbReference type="Gene3D" id="1.25.10.10">
    <property type="entry name" value="Leucine-rich Repeat Variant"/>
    <property type="match status" value="2"/>
</dbReference>
<dbReference type="OrthoDB" id="7537227at2759"/>
<dbReference type="Proteomes" id="UP000726737">
    <property type="component" value="Unassembled WGS sequence"/>
</dbReference>
<dbReference type="SMART" id="SM00185">
    <property type="entry name" value="ARM"/>
    <property type="match status" value="6"/>
</dbReference>
<dbReference type="EMBL" id="JAAAJA010000101">
    <property type="protein sequence ID" value="KAG0262292.1"/>
    <property type="molecule type" value="Genomic_DNA"/>
</dbReference>
<keyword evidence="3" id="KW-0926">Vacuole</keyword>
<evidence type="ECO:0000313" key="10">
    <source>
        <dbReference type="Proteomes" id="UP000726737"/>
    </source>
</evidence>
<evidence type="ECO:0000256" key="7">
    <source>
        <dbReference type="ARBA" id="ARBA00026209"/>
    </source>
</evidence>
<evidence type="ECO:0000256" key="8">
    <source>
        <dbReference type="PROSITE-ProRule" id="PRU00259"/>
    </source>
</evidence>
<dbReference type="PANTHER" id="PTHR47249">
    <property type="entry name" value="VACUOLAR PROTEIN 8"/>
    <property type="match status" value="1"/>
</dbReference>
<dbReference type="GO" id="GO:0071562">
    <property type="term" value="P:nucleus-vacuole junction assembly"/>
    <property type="evidence" value="ECO:0007669"/>
    <property type="project" value="InterPro"/>
</dbReference>
<comment type="caution">
    <text evidence="9">The sequence shown here is derived from an EMBL/GenBank/DDBJ whole genome shotgun (WGS) entry which is preliminary data.</text>
</comment>
<comment type="subcellular location">
    <subcellularLocation>
        <location evidence="1">Vacuole membrane</location>
        <topology evidence="1">Lipid-anchor</topology>
    </subcellularLocation>
</comment>
<name>A0A9P6Q7E3_9FUNG</name>
<dbReference type="InterPro" id="IPR045156">
    <property type="entry name" value="Vac8"/>
</dbReference>
<evidence type="ECO:0000313" key="9">
    <source>
        <dbReference type="EMBL" id="KAG0262292.1"/>
    </source>
</evidence>
<keyword evidence="4" id="KW-0677">Repeat</keyword>
<dbReference type="InterPro" id="IPR000225">
    <property type="entry name" value="Armadillo"/>
</dbReference>
<evidence type="ECO:0000256" key="5">
    <source>
        <dbReference type="ARBA" id="ARBA00023136"/>
    </source>
</evidence>
<evidence type="ECO:0000256" key="2">
    <source>
        <dbReference type="ARBA" id="ARBA00005462"/>
    </source>
</evidence>
<dbReference type="InterPro" id="IPR011989">
    <property type="entry name" value="ARM-like"/>
</dbReference>
<dbReference type="GO" id="GO:0005774">
    <property type="term" value="C:vacuolar membrane"/>
    <property type="evidence" value="ECO:0007669"/>
    <property type="project" value="UniProtKB-SubCell"/>
</dbReference>
<protein>
    <recommendedName>
        <fullName evidence="7">Vacuolar protein 8</fullName>
    </recommendedName>
</protein>
<feature type="repeat" description="ARM" evidence="8">
    <location>
        <begin position="104"/>
        <end position="145"/>
    </location>
</feature>
<dbReference type="SUPFAM" id="SSF48371">
    <property type="entry name" value="ARM repeat"/>
    <property type="match status" value="1"/>
</dbReference>
<comment type="similarity">
    <text evidence="2">Belongs to the beta-catenin family.</text>
</comment>
<dbReference type="PANTHER" id="PTHR47249:SF1">
    <property type="entry name" value="VACUOLAR PROTEIN 8"/>
    <property type="match status" value="1"/>
</dbReference>
<evidence type="ECO:0000256" key="1">
    <source>
        <dbReference type="ARBA" id="ARBA00004592"/>
    </source>
</evidence>
<dbReference type="InterPro" id="IPR016024">
    <property type="entry name" value="ARM-type_fold"/>
</dbReference>
<gene>
    <name evidence="9" type="primary">VAC8_4</name>
    <name evidence="9" type="ORF">BG011_000120</name>
</gene>
<proteinExistence type="inferred from homology"/>
<accession>A0A9P6Q7E3</accession>
<keyword evidence="6" id="KW-0449">Lipoprotein</keyword>
<evidence type="ECO:0000256" key="3">
    <source>
        <dbReference type="ARBA" id="ARBA00022554"/>
    </source>
</evidence>
<keyword evidence="10" id="KW-1185">Reference proteome</keyword>
<organism evidence="9 10">
    <name type="scientific">Mortierella polycephala</name>
    <dbReference type="NCBI Taxonomy" id="41804"/>
    <lineage>
        <taxon>Eukaryota</taxon>
        <taxon>Fungi</taxon>
        <taxon>Fungi incertae sedis</taxon>
        <taxon>Mucoromycota</taxon>
        <taxon>Mortierellomycotina</taxon>
        <taxon>Mortierellomycetes</taxon>
        <taxon>Mortierellales</taxon>
        <taxon>Mortierellaceae</taxon>
        <taxon>Mortierella</taxon>
    </lineage>
</organism>
<dbReference type="GO" id="GO:0043495">
    <property type="term" value="F:protein-membrane adaptor activity"/>
    <property type="evidence" value="ECO:0007669"/>
    <property type="project" value="InterPro"/>
</dbReference>
<keyword evidence="5" id="KW-0472">Membrane</keyword>
<dbReference type="AlphaFoldDB" id="A0A9P6Q7E3"/>
<reference evidence="9" key="1">
    <citation type="journal article" date="2020" name="Fungal Divers.">
        <title>Resolving the Mortierellaceae phylogeny through synthesis of multi-gene phylogenetics and phylogenomics.</title>
        <authorList>
            <person name="Vandepol N."/>
            <person name="Liber J."/>
            <person name="Desiro A."/>
            <person name="Na H."/>
            <person name="Kennedy M."/>
            <person name="Barry K."/>
            <person name="Grigoriev I.V."/>
            <person name="Miller A.N."/>
            <person name="O'Donnell K."/>
            <person name="Stajich J.E."/>
            <person name="Bonito G."/>
        </authorList>
    </citation>
    <scope>NUCLEOTIDE SEQUENCE</scope>
    <source>
        <strain evidence="9">KOD948</strain>
    </source>
</reference>
<sequence>MAIMHLMSFLNDPSKTNYAEGNIKCALSTLSHSDSVEAQRMAASAFARVTLESQRVVDPETMESILFLLEAKDSNIQCDALTALFCLTYEEDMNDNKDLVVKLGGLKPIIQMISANDSAADSTAQMYAAGCMANLASHAKNAPMIATPEVLGMLAGLAQVTEPKLQLHAANALCSLAKDPKSLKALVDANVVPVMIKLLDSPYPQVQSVYATAIGFLALHDDCRDILAESGAKVVSALVGLLNSNSAKQRCEAALALNAKAANPVHQIAIVCNGGLAPLLRMMQSLLEAEVLASLQCLETISGLPYNKTAILETGILKHLMKLMDPPTHHKIRNRALVVINSLVKGAEQQTLISLYNSGLIDRILAEALMAPGTLQAEMMGIVSLFTDNDKLRPKLLRDNVLSTAIALLESPSYNVQLVCAWIISVLAIKSDTNTGPTTPATKSRPFVKAWDSLRVVFVQIFRGAERTLQHLTLKTISRLLNAGNIELTKLILHSTTIGSAIAYLIESSRTRPATLSPQISANESDIDRGQVLDEALILHDLIKTMRTVISGPKVP</sequence>
<evidence type="ECO:0000256" key="6">
    <source>
        <dbReference type="ARBA" id="ARBA00023288"/>
    </source>
</evidence>
<evidence type="ECO:0000256" key="4">
    <source>
        <dbReference type="ARBA" id="ARBA00022737"/>
    </source>
</evidence>